<dbReference type="Pfam" id="PF12833">
    <property type="entry name" value="HTH_18"/>
    <property type="match status" value="1"/>
</dbReference>
<dbReference type="Pfam" id="PF07495">
    <property type="entry name" value="Y_Y_Y"/>
    <property type="match status" value="1"/>
</dbReference>
<keyword evidence="5" id="KW-0547">Nucleotide-binding</keyword>
<dbReference type="InterPro" id="IPR011123">
    <property type="entry name" value="Y_Y_Y"/>
</dbReference>
<evidence type="ECO:0000256" key="5">
    <source>
        <dbReference type="ARBA" id="ARBA00022741"/>
    </source>
</evidence>
<evidence type="ECO:0000256" key="14">
    <source>
        <dbReference type="SAM" id="Phobius"/>
    </source>
</evidence>
<dbReference type="InterPro" id="IPR009057">
    <property type="entry name" value="Homeodomain-like_sf"/>
</dbReference>
<evidence type="ECO:0000256" key="1">
    <source>
        <dbReference type="ARBA" id="ARBA00000085"/>
    </source>
</evidence>
<comment type="catalytic activity">
    <reaction evidence="1">
        <text>ATP + protein L-histidine = ADP + protein N-phospho-L-histidine.</text>
        <dbReference type="EC" id="2.7.13.3"/>
    </reaction>
</comment>
<dbReference type="EMBL" id="VIKS01000004">
    <property type="protein sequence ID" value="TQV88658.1"/>
    <property type="molecule type" value="Genomic_DNA"/>
</dbReference>
<keyword evidence="4" id="KW-0808">Transferase</keyword>
<dbReference type="FunFam" id="3.30.565.10:FF:000037">
    <property type="entry name" value="Hybrid sensor histidine kinase/response regulator"/>
    <property type="match status" value="1"/>
</dbReference>
<dbReference type="EC" id="2.7.13.3" evidence="2"/>
<name>A0A545UGQ5_9GAMM</name>
<dbReference type="SUPFAM" id="SSF63829">
    <property type="entry name" value="Calcium-dependent phosphotriesterase"/>
    <property type="match status" value="1"/>
</dbReference>
<dbReference type="SUPFAM" id="SSF47384">
    <property type="entry name" value="Homodimeric domain of signal transducing histidine kinase"/>
    <property type="match status" value="1"/>
</dbReference>
<dbReference type="GO" id="GO:0000155">
    <property type="term" value="F:phosphorelay sensor kinase activity"/>
    <property type="evidence" value="ECO:0007669"/>
    <property type="project" value="InterPro"/>
</dbReference>
<dbReference type="SMART" id="SM00387">
    <property type="entry name" value="HATPase_c"/>
    <property type="match status" value="1"/>
</dbReference>
<dbReference type="PROSITE" id="PS01124">
    <property type="entry name" value="HTH_ARAC_FAMILY_2"/>
    <property type="match status" value="1"/>
</dbReference>
<dbReference type="Proteomes" id="UP000315439">
    <property type="component" value="Unassembled WGS sequence"/>
</dbReference>
<dbReference type="InterPro" id="IPR018062">
    <property type="entry name" value="HTH_AraC-typ_CS"/>
</dbReference>
<keyword evidence="3 12" id="KW-0597">Phosphoprotein</keyword>
<dbReference type="InterPro" id="IPR015943">
    <property type="entry name" value="WD40/YVTN_repeat-like_dom_sf"/>
</dbReference>
<dbReference type="Pfam" id="PF00072">
    <property type="entry name" value="Response_reg"/>
    <property type="match status" value="1"/>
</dbReference>
<evidence type="ECO:0000256" key="4">
    <source>
        <dbReference type="ARBA" id="ARBA00022679"/>
    </source>
</evidence>
<evidence type="ECO:0000256" key="13">
    <source>
        <dbReference type="SAM" id="Coils"/>
    </source>
</evidence>
<dbReference type="SUPFAM" id="SSF46689">
    <property type="entry name" value="Homeodomain-like"/>
    <property type="match status" value="1"/>
</dbReference>
<dbReference type="PANTHER" id="PTHR43547:SF2">
    <property type="entry name" value="HYBRID SIGNAL TRANSDUCTION HISTIDINE KINASE C"/>
    <property type="match status" value="1"/>
</dbReference>
<dbReference type="InterPro" id="IPR036097">
    <property type="entry name" value="HisK_dim/P_sf"/>
</dbReference>
<dbReference type="GO" id="GO:0043565">
    <property type="term" value="F:sequence-specific DNA binding"/>
    <property type="evidence" value="ECO:0007669"/>
    <property type="project" value="InterPro"/>
</dbReference>
<dbReference type="InterPro" id="IPR018060">
    <property type="entry name" value="HTH_AraC"/>
</dbReference>
<dbReference type="PROSITE" id="PS00041">
    <property type="entry name" value="HTH_ARAC_FAMILY_1"/>
    <property type="match status" value="1"/>
</dbReference>
<keyword evidence="10" id="KW-0238">DNA-binding</keyword>
<evidence type="ECO:0000259" key="16">
    <source>
        <dbReference type="PROSITE" id="PS50109"/>
    </source>
</evidence>
<dbReference type="InterPro" id="IPR011006">
    <property type="entry name" value="CheY-like_superfamily"/>
</dbReference>
<evidence type="ECO:0000256" key="6">
    <source>
        <dbReference type="ARBA" id="ARBA00022777"/>
    </source>
</evidence>
<keyword evidence="8" id="KW-0902">Two-component regulatory system</keyword>
<dbReference type="InterPro" id="IPR001789">
    <property type="entry name" value="Sig_transdc_resp-reg_receiver"/>
</dbReference>
<keyword evidence="11" id="KW-0804">Transcription</keyword>
<dbReference type="Gene3D" id="3.30.565.10">
    <property type="entry name" value="Histidine kinase-like ATPase, C-terminal domain"/>
    <property type="match status" value="1"/>
</dbReference>
<dbReference type="PROSITE" id="PS50110">
    <property type="entry name" value="RESPONSE_REGULATORY"/>
    <property type="match status" value="1"/>
</dbReference>
<evidence type="ECO:0000256" key="3">
    <source>
        <dbReference type="ARBA" id="ARBA00022553"/>
    </source>
</evidence>
<dbReference type="Pfam" id="PF02518">
    <property type="entry name" value="HATPase_c"/>
    <property type="match status" value="1"/>
</dbReference>
<dbReference type="InterPro" id="IPR005467">
    <property type="entry name" value="His_kinase_dom"/>
</dbReference>
<dbReference type="SMART" id="SM00388">
    <property type="entry name" value="HisKA"/>
    <property type="match status" value="1"/>
</dbReference>
<accession>A0A545UGQ5</accession>
<feature type="coiled-coil region" evidence="13">
    <location>
        <begin position="792"/>
        <end position="840"/>
    </location>
</feature>
<evidence type="ECO:0000256" key="11">
    <source>
        <dbReference type="ARBA" id="ARBA00023163"/>
    </source>
</evidence>
<dbReference type="InterPro" id="IPR003594">
    <property type="entry name" value="HATPase_dom"/>
</dbReference>
<dbReference type="SUPFAM" id="SSF52172">
    <property type="entry name" value="CheY-like"/>
    <property type="match status" value="1"/>
</dbReference>
<dbReference type="RefSeq" id="WP_142893166.1">
    <property type="nucleotide sequence ID" value="NZ_ML660162.1"/>
</dbReference>
<evidence type="ECO:0000256" key="7">
    <source>
        <dbReference type="ARBA" id="ARBA00022840"/>
    </source>
</evidence>
<dbReference type="CDD" id="cd00082">
    <property type="entry name" value="HisKA"/>
    <property type="match status" value="1"/>
</dbReference>
<dbReference type="Gene3D" id="2.60.40.10">
    <property type="entry name" value="Immunoglobulins"/>
    <property type="match status" value="1"/>
</dbReference>
<evidence type="ECO:0000259" key="15">
    <source>
        <dbReference type="PROSITE" id="PS01124"/>
    </source>
</evidence>
<sequence>MKLKPIISFLVIPLFFISIHSYPKSDRVFQTKIFETFTKKNGLGSNSVFDIYRSSDGFLWVGTVYGLYRYDGVRFSLVNIQDIMASKYWVHHVTGDLEKNIWLSIYPRTIVRYNTRTSSTKLYNLKNKHGELLDEGKVTKVFVDSSNDIWVGTTTNLQKLNRKINQFEEFPLVSNNKKSTIDSVSDIVQEGKKLWIGTNNGIVELDHNNSYKRHLPAFLRDTNNFQVVDIEKSNDGYLWVATSKNIYKFNSKKNNDITLLDWKEKELCRQPIKKMFFDDANRIWLSFSGDSINICVINIGKFSAREILSSNAFQSSFKNDDFYQAHQDQEGIIWFGTDGGLVKLSKNLDVYEFFTATTSKGLLMSMDKIHNNLFMSSNGFWHFDRETLLGEKLLEHEIQSSGILNGIGIYYTKRFQGRVNVYFYDSSSKRNIEATALNKTLSNLNINNVSLIGGDNGYLWVVTSKGVIRYQHFNKKIAKIFWKKRGLKSKISPFYLRNFDSQVWGCAMDGELFYSDLNGANLQKVTLTNRNQVTLRCNTISQGLGRYLWVGAQAGVFSVDMLSKNVKHVHDVDVYVGRTVETDTDLWIESEGLFYIFNKESEKHSIVDLSRFEDISTASYYSKPYIENNVGFFPYLQKSLKLSFDKFEHPEEHVKVNFSDFYLNNNKVDLRNHPLVNTNFQIPYVENLEIKYSKSTIKFDFFSSNFSVPHKVKYRYKLDGYDEDWLYANYQQNFASYPSLFDGVYTLKVQARIEDSEQWGPVRELTLTITPPPWRTWLAYSFYFIAIGFILYSIYQYRLRVLTRKAKELEQQVKQRTEQIEIQKETIKNLLERKNEMFANVSHEFRTPLTLIIGPVNSFIQKHKDYKVDFMPVINNAKRLLRMVDQLLDIARIDSDQKSDFEIINLSELVKKIAVNMQSLAEERKLNIKINVSDSAYVQVNYDAAEKVIVNLVSNAIKYNSPNGTISIKLETNKDKVFFSISDTGIGIPSSEQERIFERFVRLEQNETDIPGAGIGLALVKELVERYQGKISIKSEIDQGSCFSIEWPKAENKEHLHSSEINTEIDLDSIISTQEVDAIRNSQSTIEVSSQEETLAENKPKVLIVEDHPEMRAMLNNLLNSNYDCELAKNGSEGIEKAINTIPDLVITDLMMPGKSGFDVAKALRNDTKTSHIPIILLTAKGDIGSRLTAWKTEIDEFITKPFDQHELLVRCQNLLNIRRLLSSRVNSQLNNVNHDERVSLEGISLRDQEFIKSLEDAVESRYSNDKLTVSILSGLLFMSEKQLQRKVKALLNQSIPDYVRNYRMRKAAELLESGMQVSQTAFEVGFSSASYFGSCFKACFGVNPSEYLKQKNR</sequence>
<keyword evidence="7" id="KW-0067">ATP-binding</keyword>
<dbReference type="InterPro" id="IPR004358">
    <property type="entry name" value="Sig_transdc_His_kin-like_C"/>
</dbReference>
<feature type="domain" description="Response regulatory" evidence="17">
    <location>
        <begin position="1101"/>
        <end position="1216"/>
    </location>
</feature>
<dbReference type="GO" id="GO:0003700">
    <property type="term" value="F:DNA-binding transcription factor activity"/>
    <property type="evidence" value="ECO:0007669"/>
    <property type="project" value="InterPro"/>
</dbReference>
<comment type="caution">
    <text evidence="18">The sequence shown here is derived from an EMBL/GenBank/DDBJ whole genome shotgun (WGS) entry which is preliminary data.</text>
</comment>
<reference evidence="18 19" key="1">
    <citation type="submission" date="2019-07" db="EMBL/GenBank/DDBJ databases">
        <title>Draft genome for Aliikangiella sp. M105.</title>
        <authorList>
            <person name="Wang G."/>
        </authorList>
    </citation>
    <scope>NUCLEOTIDE SEQUENCE [LARGE SCALE GENOMIC DNA]</scope>
    <source>
        <strain evidence="18 19">M105</strain>
    </source>
</reference>
<evidence type="ECO:0000256" key="2">
    <source>
        <dbReference type="ARBA" id="ARBA00012438"/>
    </source>
</evidence>
<keyword evidence="6" id="KW-0418">Kinase</keyword>
<dbReference type="PANTHER" id="PTHR43547">
    <property type="entry name" value="TWO-COMPONENT HISTIDINE KINASE"/>
    <property type="match status" value="1"/>
</dbReference>
<dbReference type="Pfam" id="PF07494">
    <property type="entry name" value="Reg_prop"/>
    <property type="match status" value="1"/>
</dbReference>
<dbReference type="InterPro" id="IPR013783">
    <property type="entry name" value="Ig-like_fold"/>
</dbReference>
<dbReference type="CDD" id="cd00075">
    <property type="entry name" value="HATPase"/>
    <property type="match status" value="1"/>
</dbReference>
<proteinExistence type="predicted"/>
<feature type="transmembrane region" description="Helical" evidence="14">
    <location>
        <begin position="777"/>
        <end position="795"/>
    </location>
</feature>
<evidence type="ECO:0000256" key="9">
    <source>
        <dbReference type="ARBA" id="ARBA00023015"/>
    </source>
</evidence>
<gene>
    <name evidence="18" type="ORF">FLL46_09085</name>
</gene>
<dbReference type="Gene3D" id="1.10.287.130">
    <property type="match status" value="1"/>
</dbReference>
<dbReference type="InterPro" id="IPR003661">
    <property type="entry name" value="HisK_dim/P_dom"/>
</dbReference>
<evidence type="ECO:0000313" key="18">
    <source>
        <dbReference type="EMBL" id="TQV88658.1"/>
    </source>
</evidence>
<dbReference type="InterPro" id="IPR011110">
    <property type="entry name" value="Reg_prop"/>
</dbReference>
<dbReference type="Gene3D" id="1.10.10.60">
    <property type="entry name" value="Homeodomain-like"/>
    <property type="match status" value="1"/>
</dbReference>
<evidence type="ECO:0000256" key="10">
    <source>
        <dbReference type="ARBA" id="ARBA00023125"/>
    </source>
</evidence>
<organism evidence="18 19">
    <name type="scientific">Aliikangiella coralliicola</name>
    <dbReference type="NCBI Taxonomy" id="2592383"/>
    <lineage>
        <taxon>Bacteria</taxon>
        <taxon>Pseudomonadati</taxon>
        <taxon>Pseudomonadota</taxon>
        <taxon>Gammaproteobacteria</taxon>
        <taxon>Oceanospirillales</taxon>
        <taxon>Pleioneaceae</taxon>
        <taxon>Aliikangiella</taxon>
    </lineage>
</organism>
<dbReference type="PRINTS" id="PR00344">
    <property type="entry name" value="BCTRLSENSOR"/>
</dbReference>
<dbReference type="InterPro" id="IPR036890">
    <property type="entry name" value="HATPase_C_sf"/>
</dbReference>
<keyword evidence="14" id="KW-1133">Transmembrane helix</keyword>
<dbReference type="SMART" id="SM00448">
    <property type="entry name" value="REC"/>
    <property type="match status" value="1"/>
</dbReference>
<keyword evidence="13" id="KW-0175">Coiled coil</keyword>
<dbReference type="SMART" id="SM00342">
    <property type="entry name" value="HTH_ARAC"/>
    <property type="match status" value="1"/>
</dbReference>
<keyword evidence="19" id="KW-1185">Reference proteome</keyword>
<evidence type="ECO:0000313" key="19">
    <source>
        <dbReference type="Proteomes" id="UP000315439"/>
    </source>
</evidence>
<dbReference type="Pfam" id="PF00512">
    <property type="entry name" value="HisKA"/>
    <property type="match status" value="1"/>
</dbReference>
<feature type="domain" description="Histidine kinase" evidence="16">
    <location>
        <begin position="840"/>
        <end position="1051"/>
    </location>
</feature>
<evidence type="ECO:0000256" key="8">
    <source>
        <dbReference type="ARBA" id="ARBA00023012"/>
    </source>
</evidence>
<dbReference type="Gene3D" id="2.130.10.10">
    <property type="entry name" value="YVTN repeat-like/Quinoprotein amine dehydrogenase"/>
    <property type="match status" value="2"/>
</dbReference>
<keyword evidence="9" id="KW-0805">Transcription regulation</keyword>
<dbReference type="Gene3D" id="3.40.50.2300">
    <property type="match status" value="1"/>
</dbReference>
<protein>
    <recommendedName>
        <fullName evidence="2">histidine kinase</fullName>
        <ecNumber evidence="2">2.7.13.3</ecNumber>
    </recommendedName>
</protein>
<dbReference type="SUPFAM" id="SSF55874">
    <property type="entry name" value="ATPase domain of HSP90 chaperone/DNA topoisomerase II/histidine kinase"/>
    <property type="match status" value="1"/>
</dbReference>
<keyword evidence="14" id="KW-0812">Transmembrane</keyword>
<keyword evidence="14" id="KW-0472">Membrane</keyword>
<dbReference type="GO" id="GO:0005524">
    <property type="term" value="F:ATP binding"/>
    <property type="evidence" value="ECO:0007669"/>
    <property type="project" value="UniProtKB-KW"/>
</dbReference>
<evidence type="ECO:0000256" key="12">
    <source>
        <dbReference type="PROSITE-ProRule" id="PRU00169"/>
    </source>
</evidence>
<evidence type="ECO:0000259" key="17">
    <source>
        <dbReference type="PROSITE" id="PS50110"/>
    </source>
</evidence>
<feature type="modified residue" description="4-aspartylphosphate" evidence="12">
    <location>
        <position position="1149"/>
    </location>
</feature>
<feature type="domain" description="HTH araC/xylS-type" evidence="15">
    <location>
        <begin position="1253"/>
        <end position="1351"/>
    </location>
</feature>
<dbReference type="PROSITE" id="PS50109">
    <property type="entry name" value="HIS_KIN"/>
    <property type="match status" value="1"/>
</dbReference>
<dbReference type="OrthoDB" id="9804645at2"/>